<dbReference type="EMBL" id="QGNZ01000001">
    <property type="protein sequence ID" value="PWS28714.1"/>
    <property type="molecule type" value="Genomic_DNA"/>
</dbReference>
<gene>
    <name evidence="1" type="ORF">DHW03_02380</name>
</gene>
<proteinExistence type="predicted"/>
<name>A0A317EPX1_9SPHI</name>
<dbReference type="RefSeq" id="WP_109924144.1">
    <property type="nucleotide sequence ID" value="NZ_QGNZ01000001.1"/>
</dbReference>
<organism evidence="1 2">
    <name type="scientific">Pedobacter yonginense</name>
    <dbReference type="NCBI Taxonomy" id="651869"/>
    <lineage>
        <taxon>Bacteria</taxon>
        <taxon>Pseudomonadati</taxon>
        <taxon>Bacteroidota</taxon>
        <taxon>Sphingobacteriia</taxon>
        <taxon>Sphingobacteriales</taxon>
        <taxon>Sphingobacteriaceae</taxon>
        <taxon>Pedobacter</taxon>
    </lineage>
</organism>
<accession>A0A317EPX1</accession>
<keyword evidence="2" id="KW-1185">Reference proteome</keyword>
<dbReference type="AlphaFoldDB" id="A0A317EPX1"/>
<dbReference type="Proteomes" id="UP000245379">
    <property type="component" value="Unassembled WGS sequence"/>
</dbReference>
<comment type="caution">
    <text evidence="1">The sequence shown here is derived from an EMBL/GenBank/DDBJ whole genome shotgun (WGS) entry which is preliminary data.</text>
</comment>
<reference evidence="1 2" key="1">
    <citation type="submission" date="2018-05" db="EMBL/GenBank/DDBJ databases">
        <title>Pedobacter paludis sp. nov., isolated from wetland soil.</title>
        <authorList>
            <person name="Zhang Y."/>
            <person name="Wang G."/>
        </authorList>
    </citation>
    <scope>NUCLEOTIDE SEQUENCE [LARGE SCALE GENOMIC DNA]</scope>
    <source>
        <strain evidence="1 2">KCTC22721</strain>
    </source>
</reference>
<sequence length="76" mass="8876">MISIFKTNIQSENELQKIATYLDARISEVIWNIDLLDTDRILRIDSATNKNEEIISIFNEVGYVCTNLETFYVEPF</sequence>
<evidence type="ECO:0000313" key="1">
    <source>
        <dbReference type="EMBL" id="PWS28714.1"/>
    </source>
</evidence>
<dbReference type="OrthoDB" id="1036397at2"/>
<evidence type="ECO:0000313" key="2">
    <source>
        <dbReference type="Proteomes" id="UP000245379"/>
    </source>
</evidence>
<evidence type="ECO:0008006" key="3">
    <source>
        <dbReference type="Google" id="ProtNLM"/>
    </source>
</evidence>
<protein>
    <recommendedName>
        <fullName evidence="3">Copper chaperone</fullName>
    </recommendedName>
</protein>